<reference evidence="3 4" key="1">
    <citation type="submission" date="2018-11" db="EMBL/GenBank/DDBJ databases">
        <title>Genome squencing of methanotrophic bacteria isolated from alkaline groundwater in Korea.</title>
        <authorList>
            <person name="Nguyen L.N."/>
        </authorList>
    </citation>
    <scope>NUCLEOTIDE SEQUENCE [LARGE SCALE GENOMIC DNA]</scope>
    <source>
        <strain evidence="3 4">GW6</strain>
    </source>
</reference>
<dbReference type="InterPro" id="IPR036263">
    <property type="entry name" value="Chorismate_II_sf"/>
</dbReference>
<sequence>MQNAPLLMPAADTLAELRDEIDRIDRDMHRLLMQRGEIIDRLIAVKRAQGVGCAFRPDREAQMMRALVERHQGLLPLDAVEGVWRVIVSTFTYVQANYSVHADDSGGDAQMRDSARFHFGFTVPYVAHHGAGAVIEAVAASTGDLGILRATGGLSDGAWWMRLVGEGAPKIIARLPFVERPNHPAGLPMFVVARLPADAMAHGVTLYAVGLARWTHALPAAFQTLKGEILASAPHPEGLALLVAAAGDADAQSFAKALAEAGVEGARVDVIGSHAMRFQLNDARSGVFAPGD</sequence>
<dbReference type="InterPro" id="IPR002701">
    <property type="entry name" value="CM_II_prokaryot"/>
</dbReference>
<dbReference type="Pfam" id="PF01817">
    <property type="entry name" value="CM_2"/>
    <property type="match status" value="1"/>
</dbReference>
<dbReference type="SMART" id="SM00830">
    <property type="entry name" value="CM_2"/>
    <property type="match status" value="1"/>
</dbReference>
<dbReference type="InterPro" id="IPR036979">
    <property type="entry name" value="CM_dom_sf"/>
</dbReference>
<dbReference type="GO" id="GO:0046417">
    <property type="term" value="P:chorismate metabolic process"/>
    <property type="evidence" value="ECO:0007669"/>
    <property type="project" value="InterPro"/>
</dbReference>
<dbReference type="AlphaFoldDB" id="A0A3G8M6H8"/>
<proteinExistence type="predicted"/>
<evidence type="ECO:0000256" key="1">
    <source>
        <dbReference type="ARBA" id="ARBA00012404"/>
    </source>
</evidence>
<dbReference type="NCBIfam" id="NF004698">
    <property type="entry name" value="PRK06034.1-4"/>
    <property type="match status" value="1"/>
</dbReference>
<name>A0A3G8M6H8_9HYPH</name>
<dbReference type="Gene3D" id="1.20.59.10">
    <property type="entry name" value="Chorismate mutase"/>
    <property type="match status" value="1"/>
</dbReference>
<dbReference type="RefSeq" id="WP_124738653.1">
    <property type="nucleotide sequence ID" value="NZ_CP034086.1"/>
</dbReference>
<organism evidence="3 4">
    <name type="scientific">Methylocystis rosea</name>
    <dbReference type="NCBI Taxonomy" id="173366"/>
    <lineage>
        <taxon>Bacteria</taxon>
        <taxon>Pseudomonadati</taxon>
        <taxon>Pseudomonadota</taxon>
        <taxon>Alphaproteobacteria</taxon>
        <taxon>Hyphomicrobiales</taxon>
        <taxon>Methylocystaceae</taxon>
        <taxon>Methylocystis</taxon>
    </lineage>
</organism>
<gene>
    <name evidence="3" type="ORF">EHO51_09325</name>
</gene>
<dbReference type="GO" id="GO:0004106">
    <property type="term" value="F:chorismate mutase activity"/>
    <property type="evidence" value="ECO:0007669"/>
    <property type="project" value="UniProtKB-EC"/>
</dbReference>
<evidence type="ECO:0000313" key="4">
    <source>
        <dbReference type="Proteomes" id="UP000273982"/>
    </source>
</evidence>
<dbReference type="KEGG" id="mros:EHO51_09325"/>
<protein>
    <recommendedName>
        <fullName evidence="1">chorismate mutase</fullName>
        <ecNumber evidence="1">5.4.99.5</ecNumber>
    </recommendedName>
</protein>
<dbReference type="PROSITE" id="PS51168">
    <property type="entry name" value="CHORISMATE_MUT_2"/>
    <property type="match status" value="1"/>
</dbReference>
<feature type="domain" description="Chorismate mutase" evidence="2">
    <location>
        <begin position="8"/>
        <end position="99"/>
    </location>
</feature>
<evidence type="ECO:0000313" key="3">
    <source>
        <dbReference type="EMBL" id="AZG76915.1"/>
    </source>
</evidence>
<dbReference type="Proteomes" id="UP000273982">
    <property type="component" value="Chromosome"/>
</dbReference>
<dbReference type="EC" id="5.4.99.5" evidence="1"/>
<dbReference type="EMBL" id="CP034086">
    <property type="protein sequence ID" value="AZG76915.1"/>
    <property type="molecule type" value="Genomic_DNA"/>
</dbReference>
<accession>A0A3G8M6H8</accession>
<dbReference type="SUPFAM" id="SSF48600">
    <property type="entry name" value="Chorismate mutase II"/>
    <property type="match status" value="1"/>
</dbReference>
<evidence type="ECO:0000259" key="2">
    <source>
        <dbReference type="PROSITE" id="PS51168"/>
    </source>
</evidence>